<evidence type="ECO:0000256" key="5">
    <source>
        <dbReference type="ARBA" id="ARBA00013133"/>
    </source>
</evidence>
<dbReference type="WBParaSite" id="jg26276">
    <property type="protein sequence ID" value="jg26276"/>
    <property type="gene ID" value="jg26276"/>
</dbReference>
<dbReference type="Proteomes" id="UP000887574">
    <property type="component" value="Unplaced"/>
</dbReference>
<feature type="domain" description="CUB" evidence="15">
    <location>
        <begin position="229"/>
        <end position="344"/>
    </location>
</feature>
<dbReference type="Pfam" id="PF00431">
    <property type="entry name" value="CUB"/>
    <property type="match status" value="2"/>
</dbReference>
<feature type="binding site" evidence="13">
    <location>
        <position position="139"/>
    </location>
    <ligand>
        <name>Fe cation</name>
        <dbReference type="ChEBI" id="CHEBI:24875"/>
        <note>catalytic</note>
    </ligand>
</feature>
<keyword evidence="8" id="KW-0223">Dioxygenase</keyword>
<keyword evidence="9" id="KW-0560">Oxidoreductase</keyword>
<reference evidence="17" key="1">
    <citation type="submission" date="2022-11" db="UniProtKB">
        <authorList>
            <consortium name="WormBaseParasite"/>
        </authorList>
    </citation>
    <scope>IDENTIFICATION</scope>
</reference>
<evidence type="ECO:0000256" key="11">
    <source>
        <dbReference type="ARBA" id="ARBA00023157"/>
    </source>
</evidence>
<dbReference type="InterPro" id="IPR035914">
    <property type="entry name" value="Sperma_CUB_dom_sf"/>
</dbReference>
<comment type="similarity">
    <text evidence="4">Belongs to the cysteine dioxygenase family.</text>
</comment>
<dbReference type="Pfam" id="PF05995">
    <property type="entry name" value="CDO_I"/>
    <property type="match status" value="1"/>
</dbReference>
<dbReference type="PANTHER" id="PTHR12918:SF1">
    <property type="entry name" value="CYSTEINE DIOXYGENASE TYPE 1"/>
    <property type="match status" value="1"/>
</dbReference>
<dbReference type="Gene3D" id="2.60.120.290">
    <property type="entry name" value="Spermadhesin, CUB domain"/>
    <property type="match status" value="2"/>
</dbReference>
<feature type="cross-link" description="3'-(S-cysteinyl)-tyrosine (Cys-Tyr)" evidence="12">
    <location>
        <begin position="82"/>
        <end position="156"/>
    </location>
</feature>
<dbReference type="CDD" id="cd10548">
    <property type="entry name" value="cupin_CDO"/>
    <property type="match status" value="1"/>
</dbReference>
<keyword evidence="16" id="KW-1185">Reference proteome</keyword>
<dbReference type="InterPro" id="IPR000859">
    <property type="entry name" value="CUB_dom"/>
</dbReference>
<organism evidence="16 17">
    <name type="scientific">Ditylenchus dipsaci</name>
    <dbReference type="NCBI Taxonomy" id="166011"/>
    <lineage>
        <taxon>Eukaryota</taxon>
        <taxon>Metazoa</taxon>
        <taxon>Ecdysozoa</taxon>
        <taxon>Nematoda</taxon>
        <taxon>Chromadorea</taxon>
        <taxon>Rhabditida</taxon>
        <taxon>Tylenchina</taxon>
        <taxon>Tylenchomorpha</taxon>
        <taxon>Sphaerularioidea</taxon>
        <taxon>Anguinidae</taxon>
        <taxon>Anguininae</taxon>
        <taxon>Ditylenchus</taxon>
    </lineage>
</organism>
<dbReference type="SUPFAM" id="SSF51182">
    <property type="entry name" value="RmlC-like cupins"/>
    <property type="match status" value="1"/>
</dbReference>
<evidence type="ECO:0000256" key="14">
    <source>
        <dbReference type="PROSITE-ProRule" id="PRU00059"/>
    </source>
</evidence>
<keyword evidence="10 13" id="KW-0408">Iron</keyword>
<dbReference type="AlphaFoldDB" id="A0A915E526"/>
<evidence type="ECO:0000313" key="17">
    <source>
        <dbReference type="WBParaSite" id="jg26276"/>
    </source>
</evidence>
<comment type="caution">
    <text evidence="14">Lacks conserved residue(s) required for the propagation of feature annotation.</text>
</comment>
<feature type="domain" description="CUB" evidence="15">
    <location>
        <begin position="356"/>
        <end position="466"/>
    </location>
</feature>
<evidence type="ECO:0000256" key="6">
    <source>
        <dbReference type="ARBA" id="ARBA00022723"/>
    </source>
</evidence>
<dbReference type="InterPro" id="IPR014710">
    <property type="entry name" value="RmlC-like_jellyroll"/>
</dbReference>
<comment type="catalytic activity">
    <reaction evidence="1">
        <text>L-cysteine + O2 = 3-sulfino-L-alanine + H(+)</text>
        <dbReference type="Rhea" id="RHEA:20441"/>
        <dbReference type="ChEBI" id="CHEBI:15378"/>
        <dbReference type="ChEBI" id="CHEBI:15379"/>
        <dbReference type="ChEBI" id="CHEBI:35235"/>
        <dbReference type="ChEBI" id="CHEBI:61085"/>
        <dbReference type="EC" id="1.13.11.20"/>
    </reaction>
</comment>
<keyword evidence="7 12" id="KW-0883">Thioether bond</keyword>
<keyword evidence="11 14" id="KW-1015">Disulfide bond</keyword>
<evidence type="ECO:0000256" key="12">
    <source>
        <dbReference type="PIRSR" id="PIRSR610300-50"/>
    </source>
</evidence>
<proteinExistence type="inferred from homology"/>
<dbReference type="FunFam" id="2.60.120.290:FF:000005">
    <property type="entry name" value="Procollagen C-endopeptidase enhancer 1"/>
    <property type="match status" value="1"/>
</dbReference>
<evidence type="ECO:0000256" key="9">
    <source>
        <dbReference type="ARBA" id="ARBA00023002"/>
    </source>
</evidence>
<evidence type="ECO:0000256" key="2">
    <source>
        <dbReference type="ARBA" id="ARBA00001962"/>
    </source>
</evidence>
<dbReference type="GO" id="GO:0019448">
    <property type="term" value="P:L-cysteine catabolic process"/>
    <property type="evidence" value="ECO:0007669"/>
    <property type="project" value="TreeGrafter"/>
</dbReference>
<evidence type="ECO:0000313" key="16">
    <source>
        <dbReference type="Proteomes" id="UP000887574"/>
    </source>
</evidence>
<dbReference type="PROSITE" id="PS01180">
    <property type="entry name" value="CUB"/>
    <property type="match status" value="2"/>
</dbReference>
<evidence type="ECO:0000256" key="7">
    <source>
        <dbReference type="ARBA" id="ARBA00022784"/>
    </source>
</evidence>
<evidence type="ECO:0000256" key="1">
    <source>
        <dbReference type="ARBA" id="ARBA00000629"/>
    </source>
</evidence>
<dbReference type="FunFam" id="2.60.120.10:FF:000045">
    <property type="entry name" value="Cysteine dioxygenase 1"/>
    <property type="match status" value="1"/>
</dbReference>
<dbReference type="CDD" id="cd00041">
    <property type="entry name" value="CUB"/>
    <property type="match status" value="2"/>
</dbReference>
<feature type="disulfide bond" evidence="14">
    <location>
        <begin position="356"/>
        <end position="383"/>
    </location>
</feature>
<dbReference type="EC" id="1.13.11.20" evidence="5"/>
<comment type="pathway">
    <text evidence="3">Organosulfur biosynthesis; taurine biosynthesis; hypotaurine from L-cysteine: step 1/2.</text>
</comment>
<feature type="binding site" evidence="13">
    <location>
        <position position="75"/>
    </location>
    <ligand>
        <name>Fe cation</name>
        <dbReference type="ChEBI" id="CHEBI:24875"/>
        <note>catalytic</note>
    </ligand>
</feature>
<dbReference type="PANTHER" id="PTHR12918">
    <property type="entry name" value="CYSTEINE DIOXYGENASE"/>
    <property type="match status" value="1"/>
</dbReference>
<accession>A0A915E526</accession>
<protein>
    <recommendedName>
        <fullName evidence="5">cysteine dioxygenase</fullName>
        <ecNumber evidence="5">1.13.11.20</ecNumber>
    </recommendedName>
</protein>
<dbReference type="InterPro" id="IPR011051">
    <property type="entry name" value="RmlC_Cupin_sf"/>
</dbReference>
<dbReference type="SMART" id="SM00042">
    <property type="entry name" value="CUB"/>
    <property type="match status" value="2"/>
</dbReference>
<evidence type="ECO:0000256" key="4">
    <source>
        <dbReference type="ARBA" id="ARBA00006622"/>
    </source>
</evidence>
<evidence type="ECO:0000256" key="8">
    <source>
        <dbReference type="ARBA" id="ARBA00022964"/>
    </source>
</evidence>
<evidence type="ECO:0000259" key="15">
    <source>
        <dbReference type="PROSITE" id="PS01180"/>
    </source>
</evidence>
<dbReference type="GO" id="GO:0008198">
    <property type="term" value="F:ferrous iron binding"/>
    <property type="evidence" value="ECO:0007669"/>
    <property type="project" value="UniProtKB-ARBA"/>
</dbReference>
<dbReference type="Gene3D" id="2.60.120.10">
    <property type="entry name" value="Jelly Rolls"/>
    <property type="match status" value="1"/>
</dbReference>
<keyword evidence="6 13" id="KW-0479">Metal-binding</keyword>
<sequence length="466" mass="53006">MEKLVLNIREIFEDDHINTEEVRRVLENYKSNPADWKKYAHFDPHKYTRNLVDIGNGKFNLLILCWGPGTGSSIHDHTDSHCFVKVLQGSLLETRYNWPTYEEGQEKDSEEEAKPMVETGCDTYTTNGVTYISDKIGLHRMENPSHSDPAITLHLYIPPFDHCQVFDQRTGRSAKSLVTFYTKYGEKKIPKHLKASKFGRSSNKESALESSESSSEGSSESIFVGGLYCPDSIFENVTSSYIFSPGFPDDYPDNRDCIYKIKVPEGNLVNLVFYAFNLLSECCDSVKIYDGDSTNRNDRIKKVKGNMVSSVPAIRTKNSNVMTVNFISDMQNHGKGFYARFDAVPLSNTTPSNSKCPQRVYDAPFGVIISPKWPNLYQNQASCEYHIKVPEGQQVELYFNFFDTERRWDHLSVYDGDNFTDTKLMTYSGHQKNGTSLKSSGSNMLLYFRSNTSVQRKGFSITYSAV</sequence>
<comment type="cofactor">
    <cofactor evidence="2">
        <name>Fe cation</name>
        <dbReference type="ChEBI" id="CHEBI:24875"/>
    </cofactor>
</comment>
<evidence type="ECO:0000256" key="3">
    <source>
        <dbReference type="ARBA" id="ARBA00004759"/>
    </source>
</evidence>
<name>A0A915E526_9BILA</name>
<evidence type="ECO:0000256" key="13">
    <source>
        <dbReference type="PIRSR" id="PIRSR610300-51"/>
    </source>
</evidence>
<dbReference type="InterPro" id="IPR010300">
    <property type="entry name" value="CDO_1"/>
</dbReference>
<feature type="binding site" evidence="13">
    <location>
        <position position="77"/>
    </location>
    <ligand>
        <name>Fe cation</name>
        <dbReference type="ChEBI" id="CHEBI:24875"/>
        <note>catalytic</note>
    </ligand>
</feature>
<dbReference type="GO" id="GO:0017172">
    <property type="term" value="F:cysteine dioxygenase activity"/>
    <property type="evidence" value="ECO:0007669"/>
    <property type="project" value="UniProtKB-EC"/>
</dbReference>
<evidence type="ECO:0000256" key="10">
    <source>
        <dbReference type="ARBA" id="ARBA00023004"/>
    </source>
</evidence>
<dbReference type="SUPFAM" id="SSF49854">
    <property type="entry name" value="Spermadhesin, CUB domain"/>
    <property type="match status" value="2"/>
</dbReference>